<dbReference type="FunFam" id="3.30.2350.10:FF:000011">
    <property type="entry name" value="tRNA pseudouridine synthase B"/>
    <property type="match status" value="1"/>
</dbReference>
<protein>
    <recommendedName>
        <fullName evidence="5">tRNA pseudouridine synthase B</fullName>
        <ecNumber evidence="5">5.4.99.25</ecNumber>
    </recommendedName>
    <alternativeName>
        <fullName evidence="5">tRNA pseudouridine(55) synthase</fullName>
        <shortName evidence="5">Psi55 synthase</shortName>
    </alternativeName>
    <alternativeName>
        <fullName evidence="5">tRNA pseudouridylate synthase</fullName>
    </alternativeName>
    <alternativeName>
        <fullName evidence="5">tRNA-uridine isomerase</fullName>
    </alternativeName>
</protein>
<dbReference type="GO" id="GO:1990481">
    <property type="term" value="P:mRNA pseudouridine synthesis"/>
    <property type="evidence" value="ECO:0007669"/>
    <property type="project" value="TreeGrafter"/>
</dbReference>
<dbReference type="PANTHER" id="PTHR13767:SF2">
    <property type="entry name" value="PSEUDOURIDYLATE SYNTHASE TRUB1"/>
    <property type="match status" value="1"/>
</dbReference>
<dbReference type="InterPro" id="IPR032819">
    <property type="entry name" value="TruB_C"/>
</dbReference>
<dbReference type="AlphaFoldDB" id="A0A371PK86"/>
<gene>
    <name evidence="5 8" type="primary">truB</name>
    <name evidence="8" type="ORF">DX130_05805</name>
</gene>
<name>A0A371PK86_9BACL</name>
<dbReference type="Gene3D" id="3.30.2350.10">
    <property type="entry name" value="Pseudouridine synthase"/>
    <property type="match status" value="1"/>
</dbReference>
<dbReference type="Pfam" id="PF16198">
    <property type="entry name" value="TruB_C_2"/>
    <property type="match status" value="1"/>
</dbReference>
<keyword evidence="4 5" id="KW-0413">Isomerase</keyword>
<keyword evidence="9" id="KW-1185">Reference proteome</keyword>
<feature type="active site" description="Nucleophile" evidence="5">
    <location>
        <position position="38"/>
    </location>
</feature>
<comment type="similarity">
    <text evidence="2 5">Belongs to the pseudouridine synthase TruB family. Type 1 subfamily.</text>
</comment>
<organism evidence="8 9">
    <name type="scientific">Paenibacillus paeoniae</name>
    <dbReference type="NCBI Taxonomy" id="2292705"/>
    <lineage>
        <taxon>Bacteria</taxon>
        <taxon>Bacillati</taxon>
        <taxon>Bacillota</taxon>
        <taxon>Bacilli</taxon>
        <taxon>Bacillales</taxon>
        <taxon>Paenibacillaceae</taxon>
        <taxon>Paenibacillus</taxon>
    </lineage>
</organism>
<dbReference type="InterPro" id="IPR014780">
    <property type="entry name" value="tRNA_psdUridine_synth_TruB"/>
</dbReference>
<dbReference type="CDD" id="cd02573">
    <property type="entry name" value="PseudoU_synth_EcTruB"/>
    <property type="match status" value="1"/>
</dbReference>
<feature type="domain" description="tRNA pseudouridylate synthase B C-terminal" evidence="7">
    <location>
        <begin position="176"/>
        <end position="234"/>
    </location>
</feature>
<dbReference type="SUPFAM" id="SSF55120">
    <property type="entry name" value="Pseudouridine synthase"/>
    <property type="match status" value="1"/>
</dbReference>
<evidence type="ECO:0000256" key="2">
    <source>
        <dbReference type="ARBA" id="ARBA00005642"/>
    </source>
</evidence>
<dbReference type="HAMAP" id="MF_01080">
    <property type="entry name" value="TruB_bact"/>
    <property type="match status" value="1"/>
</dbReference>
<sequence>MDGILAVWKPEGWTSHDVVAKVRRLLKLKRVGHTGTLDPMVTGVLPLCLGRSTRVVEYVQERPKAYEAVLRLGIATDTEDLTGEIIDQQPVGSVSTAQVEEVLQRFLGTIDQVPPMFSAVKVDGKRLYELAREGKTVERKSRQVTIHSISLLKAELENDQPEITFSVVCSKGTYIRTLCVDIGKALGLPATMAKLTRTMSGGITAEGCLTLEGIEELVASGGLKDHLIPADQAIAHLPFATVTPQRAEQALRGQKLPLSYVTWESVEWKHEQLIRLYETSESGNFLGIFQVDVEGSQVRPVKVFSDSNQA</sequence>
<evidence type="ECO:0000256" key="1">
    <source>
        <dbReference type="ARBA" id="ARBA00000385"/>
    </source>
</evidence>
<dbReference type="EMBL" id="QUBQ01000001">
    <property type="protein sequence ID" value="REK76553.1"/>
    <property type="molecule type" value="Genomic_DNA"/>
</dbReference>
<evidence type="ECO:0000313" key="9">
    <source>
        <dbReference type="Proteomes" id="UP000261905"/>
    </source>
</evidence>
<dbReference type="GO" id="GO:0003723">
    <property type="term" value="F:RNA binding"/>
    <property type="evidence" value="ECO:0007669"/>
    <property type="project" value="InterPro"/>
</dbReference>
<evidence type="ECO:0000259" key="6">
    <source>
        <dbReference type="Pfam" id="PF01509"/>
    </source>
</evidence>
<comment type="function">
    <text evidence="5">Responsible for synthesis of pseudouridine from uracil-55 in the psi GC loop of transfer RNAs.</text>
</comment>
<dbReference type="InterPro" id="IPR002501">
    <property type="entry name" value="PsdUridine_synth_N"/>
</dbReference>
<dbReference type="PANTHER" id="PTHR13767">
    <property type="entry name" value="TRNA-PSEUDOURIDINE SYNTHASE"/>
    <property type="match status" value="1"/>
</dbReference>
<evidence type="ECO:0000256" key="5">
    <source>
        <dbReference type="HAMAP-Rule" id="MF_01080"/>
    </source>
</evidence>
<dbReference type="Pfam" id="PF01509">
    <property type="entry name" value="TruB_N"/>
    <property type="match status" value="1"/>
</dbReference>
<dbReference type="Proteomes" id="UP000261905">
    <property type="component" value="Unassembled WGS sequence"/>
</dbReference>
<comment type="caution">
    <text evidence="8">The sequence shown here is derived from an EMBL/GenBank/DDBJ whole genome shotgun (WGS) entry which is preliminary data.</text>
</comment>
<dbReference type="RefSeq" id="WP_116043558.1">
    <property type="nucleotide sequence ID" value="NZ_QUBQ01000001.1"/>
</dbReference>
<dbReference type="InterPro" id="IPR020103">
    <property type="entry name" value="PsdUridine_synth_cat_dom_sf"/>
</dbReference>
<accession>A0A371PK86</accession>
<evidence type="ECO:0000259" key="7">
    <source>
        <dbReference type="Pfam" id="PF16198"/>
    </source>
</evidence>
<dbReference type="NCBIfam" id="TIGR00431">
    <property type="entry name" value="TruB"/>
    <property type="match status" value="1"/>
</dbReference>
<evidence type="ECO:0000256" key="4">
    <source>
        <dbReference type="ARBA" id="ARBA00023235"/>
    </source>
</evidence>
<evidence type="ECO:0000256" key="3">
    <source>
        <dbReference type="ARBA" id="ARBA00022694"/>
    </source>
</evidence>
<dbReference type="EC" id="5.4.99.25" evidence="5"/>
<keyword evidence="3 5" id="KW-0819">tRNA processing</keyword>
<dbReference type="GO" id="GO:0031119">
    <property type="term" value="P:tRNA pseudouridine synthesis"/>
    <property type="evidence" value="ECO:0007669"/>
    <property type="project" value="UniProtKB-UniRule"/>
</dbReference>
<comment type="catalytic activity">
    <reaction evidence="1 5">
        <text>uridine(55) in tRNA = pseudouridine(55) in tRNA</text>
        <dbReference type="Rhea" id="RHEA:42532"/>
        <dbReference type="Rhea" id="RHEA-COMP:10101"/>
        <dbReference type="Rhea" id="RHEA-COMP:10102"/>
        <dbReference type="ChEBI" id="CHEBI:65314"/>
        <dbReference type="ChEBI" id="CHEBI:65315"/>
        <dbReference type="EC" id="5.4.99.25"/>
    </reaction>
</comment>
<evidence type="ECO:0000313" key="8">
    <source>
        <dbReference type="EMBL" id="REK76553.1"/>
    </source>
</evidence>
<feature type="domain" description="Pseudouridine synthase II N-terminal" evidence="6">
    <location>
        <begin position="23"/>
        <end position="175"/>
    </location>
</feature>
<dbReference type="OrthoDB" id="9802309at2"/>
<proteinExistence type="inferred from homology"/>
<dbReference type="GO" id="GO:0160148">
    <property type="term" value="F:tRNA pseudouridine(55) synthase activity"/>
    <property type="evidence" value="ECO:0007669"/>
    <property type="project" value="UniProtKB-EC"/>
</dbReference>
<reference evidence="8 9" key="1">
    <citation type="submission" date="2018-08" db="EMBL/GenBank/DDBJ databases">
        <title>Paenibacillus sp. M4BSY-1, whole genome shotgun sequence.</title>
        <authorList>
            <person name="Tuo L."/>
        </authorList>
    </citation>
    <scope>NUCLEOTIDE SEQUENCE [LARGE SCALE GENOMIC DNA]</scope>
    <source>
        <strain evidence="8 9">M4BSY-1</strain>
    </source>
</reference>